<accession>G0ED89</accession>
<keyword evidence="2" id="KW-0808">Transferase</keyword>
<reference evidence="2 3" key="1">
    <citation type="journal article" date="2011" name="Stand. Genomic Sci.">
        <title>Complete genome sequence of the hyperthermophilic chemolithoautotroph Pyrolobus fumarii type strain (1A).</title>
        <authorList>
            <person name="Anderson I."/>
            <person name="Goker M."/>
            <person name="Nolan M."/>
            <person name="Lucas S."/>
            <person name="Hammon N."/>
            <person name="Deshpande S."/>
            <person name="Cheng J.F."/>
            <person name="Tapia R."/>
            <person name="Han C."/>
            <person name="Goodwin L."/>
            <person name="Pitluck S."/>
            <person name="Huntemann M."/>
            <person name="Liolios K."/>
            <person name="Ivanova N."/>
            <person name="Pagani I."/>
            <person name="Mavromatis K."/>
            <person name="Ovchinikova G."/>
            <person name="Pati A."/>
            <person name="Chen A."/>
            <person name="Palaniappan K."/>
            <person name="Land M."/>
            <person name="Hauser L."/>
            <person name="Brambilla E.M."/>
            <person name="Huber H."/>
            <person name="Yasawong M."/>
            <person name="Rohde M."/>
            <person name="Spring S."/>
            <person name="Abt B."/>
            <person name="Sikorski J."/>
            <person name="Wirth R."/>
            <person name="Detter J.C."/>
            <person name="Woyke T."/>
            <person name="Bristow J."/>
            <person name="Eisen J.A."/>
            <person name="Markowitz V."/>
            <person name="Hugenholtz P."/>
            <person name="Kyrpides N.C."/>
            <person name="Klenk H.P."/>
            <person name="Lapidus A."/>
        </authorList>
    </citation>
    <scope>NUCLEOTIDE SEQUENCE [LARGE SCALE GENOMIC DNA]</scope>
    <source>
        <strain evidence="3">DSM 11204 / 1A</strain>
    </source>
</reference>
<gene>
    <name evidence="2" type="ordered locus">Pyrfu_1914</name>
</gene>
<proteinExistence type="predicted"/>
<dbReference type="GeneID" id="11138253"/>
<protein>
    <submittedName>
        <fullName evidence="2">Phosphoribosyltransferase</fullName>
    </submittedName>
</protein>
<sequence length="243" mass="26847">MSFDCKLETLQGRIFYCDDWSWRAPVFRDRWHAGEVLAGLVSMLVERGVWEKPSWVYAIPAGGVPVGLQVAKVLGARFDLIVVKKVTYPWTTEAGFGAVAPDGRPIVDASAASELGDEVVARQAEAAWEKVRERLEKLRGTTRYPRLEGETVLVVDDGIAAGWTMIAAVRFLRNLAATRIYVAAPTGSLDGTSRVAEHADSVAVVNLRGGLYFAVADAYLEWRDLEDEEVVEILRREGWSPPL</sequence>
<evidence type="ECO:0000313" key="3">
    <source>
        <dbReference type="Proteomes" id="UP000001037"/>
    </source>
</evidence>
<dbReference type="RefSeq" id="WP_014027444.1">
    <property type="nucleotide sequence ID" value="NC_015931.1"/>
</dbReference>
<dbReference type="AlphaFoldDB" id="G0ED89"/>
<name>G0ED89_PYRF1</name>
<dbReference type="Proteomes" id="UP000001037">
    <property type="component" value="Chromosome"/>
</dbReference>
<dbReference type="Gene3D" id="3.30.1310.20">
    <property type="entry name" value="PRTase-like"/>
    <property type="match status" value="1"/>
</dbReference>
<dbReference type="HOGENOM" id="CLU_083583_0_0_2"/>
<evidence type="ECO:0000259" key="1">
    <source>
        <dbReference type="Pfam" id="PF00156"/>
    </source>
</evidence>
<feature type="domain" description="Phosphoribosyltransferase" evidence="1">
    <location>
        <begin position="38"/>
        <end position="201"/>
    </location>
</feature>
<dbReference type="EMBL" id="CP002838">
    <property type="protein sequence ID" value="AEM39767.1"/>
    <property type="molecule type" value="Genomic_DNA"/>
</dbReference>
<dbReference type="Pfam" id="PF00156">
    <property type="entry name" value="Pribosyltran"/>
    <property type="match status" value="1"/>
</dbReference>
<evidence type="ECO:0000313" key="2">
    <source>
        <dbReference type="EMBL" id="AEM39767.1"/>
    </source>
</evidence>
<organism evidence="2 3">
    <name type="scientific">Pyrolobus fumarii (strain DSM 11204 / 1A)</name>
    <dbReference type="NCBI Taxonomy" id="694429"/>
    <lineage>
        <taxon>Archaea</taxon>
        <taxon>Thermoproteota</taxon>
        <taxon>Thermoprotei</taxon>
        <taxon>Desulfurococcales</taxon>
        <taxon>Pyrodictiaceae</taxon>
        <taxon>Pyrolobus</taxon>
    </lineage>
</organism>
<dbReference type="GO" id="GO:0016757">
    <property type="term" value="F:glycosyltransferase activity"/>
    <property type="evidence" value="ECO:0007669"/>
    <property type="project" value="UniProtKB-KW"/>
</dbReference>
<dbReference type="InterPro" id="IPR029057">
    <property type="entry name" value="PRTase-like"/>
</dbReference>
<dbReference type="SUPFAM" id="SSF53271">
    <property type="entry name" value="PRTase-like"/>
    <property type="match status" value="1"/>
</dbReference>
<dbReference type="InterPro" id="IPR000836">
    <property type="entry name" value="PRTase_dom"/>
</dbReference>
<keyword evidence="3" id="KW-1185">Reference proteome</keyword>
<dbReference type="CDD" id="cd06223">
    <property type="entry name" value="PRTases_typeI"/>
    <property type="match status" value="1"/>
</dbReference>
<dbReference type="Gene3D" id="3.40.50.2020">
    <property type="match status" value="1"/>
</dbReference>
<dbReference type="KEGG" id="pfm:Pyrfu_1914"/>
<dbReference type="eggNOG" id="arCOG00041">
    <property type="taxonomic scope" value="Archaea"/>
</dbReference>
<keyword evidence="2" id="KW-0328">Glycosyltransferase</keyword>
<dbReference type="STRING" id="694429.Pyrfu_1914"/>
<dbReference type="InParanoid" id="G0ED89"/>